<dbReference type="PANTHER" id="PTHR35908">
    <property type="entry name" value="HYPOTHETICAL FUSION PROTEIN"/>
    <property type="match status" value="1"/>
</dbReference>
<dbReference type="RefSeq" id="WP_146358789.1">
    <property type="nucleotide sequence ID" value="NZ_VOBR01000034.1"/>
</dbReference>
<evidence type="ECO:0000259" key="1">
    <source>
        <dbReference type="Pfam" id="PF18029"/>
    </source>
</evidence>
<dbReference type="EMBL" id="VOBR01000034">
    <property type="protein sequence ID" value="TWP46242.1"/>
    <property type="molecule type" value="Genomic_DNA"/>
</dbReference>
<dbReference type="PANTHER" id="PTHR35908:SF1">
    <property type="entry name" value="CONSERVED PROTEIN"/>
    <property type="match status" value="1"/>
</dbReference>
<dbReference type="SUPFAM" id="SSF54593">
    <property type="entry name" value="Glyoxalase/Bleomycin resistance protein/Dihydroxybiphenyl dioxygenase"/>
    <property type="match status" value="1"/>
</dbReference>
<organism evidence="2 3">
    <name type="scientific">Lentzea tibetensis</name>
    <dbReference type="NCBI Taxonomy" id="2591470"/>
    <lineage>
        <taxon>Bacteria</taxon>
        <taxon>Bacillati</taxon>
        <taxon>Actinomycetota</taxon>
        <taxon>Actinomycetes</taxon>
        <taxon>Pseudonocardiales</taxon>
        <taxon>Pseudonocardiaceae</taxon>
        <taxon>Lentzea</taxon>
    </lineage>
</organism>
<sequence>MGFQVTMDAADPAKQAEFWAQALGYVLQPPPPGFDSWEAFLDKMNVPQEARNSRSAIVDPAGVGSRVFFQQVPEGKTAKNRVHIDVNASNGTHDRALVAAHVAKLEGLGAQRVEEFDDPLGYWITMLDPEGNEFCVQ</sequence>
<keyword evidence="3" id="KW-1185">Reference proteome</keyword>
<dbReference type="InterPro" id="IPR041581">
    <property type="entry name" value="Glyoxalase_6"/>
</dbReference>
<comment type="caution">
    <text evidence="2">The sequence shown here is derived from an EMBL/GenBank/DDBJ whole genome shotgun (WGS) entry which is preliminary data.</text>
</comment>
<dbReference type="Proteomes" id="UP000316639">
    <property type="component" value="Unassembled WGS sequence"/>
</dbReference>
<evidence type="ECO:0000313" key="2">
    <source>
        <dbReference type="EMBL" id="TWP46242.1"/>
    </source>
</evidence>
<gene>
    <name evidence="2" type="ORF">FKR81_36495</name>
</gene>
<proteinExistence type="predicted"/>
<reference evidence="2 3" key="1">
    <citation type="submission" date="2019-07" db="EMBL/GenBank/DDBJ databases">
        <title>Lentzea xizangensis sp. nov., isolated from Qinghai-Tibetan Plateau Soils.</title>
        <authorList>
            <person name="Huang J."/>
        </authorList>
    </citation>
    <scope>NUCLEOTIDE SEQUENCE [LARGE SCALE GENOMIC DNA]</scope>
    <source>
        <strain evidence="2 3">FXJ1.1311</strain>
    </source>
</reference>
<dbReference type="CDD" id="cd06587">
    <property type="entry name" value="VOC"/>
    <property type="match status" value="1"/>
</dbReference>
<dbReference type="Pfam" id="PF18029">
    <property type="entry name" value="Glyoxalase_6"/>
    <property type="match status" value="1"/>
</dbReference>
<name>A0A563EHV6_9PSEU</name>
<dbReference type="AlphaFoldDB" id="A0A563EHV6"/>
<dbReference type="OrthoDB" id="3295209at2"/>
<evidence type="ECO:0000313" key="3">
    <source>
        <dbReference type="Proteomes" id="UP000316639"/>
    </source>
</evidence>
<feature type="domain" description="Glyoxalase-like" evidence="1">
    <location>
        <begin position="4"/>
        <end position="136"/>
    </location>
</feature>
<protein>
    <submittedName>
        <fullName evidence="2">VOC family protein</fullName>
    </submittedName>
</protein>
<dbReference type="Gene3D" id="3.10.180.10">
    <property type="entry name" value="2,3-Dihydroxybiphenyl 1,2-Dioxygenase, domain 1"/>
    <property type="match status" value="1"/>
</dbReference>
<dbReference type="InterPro" id="IPR029068">
    <property type="entry name" value="Glyas_Bleomycin-R_OHBP_Dase"/>
</dbReference>
<accession>A0A563EHV6</accession>